<reference evidence="5 6" key="1">
    <citation type="journal article" date="2019" name="Int. J. Syst. Evol. Microbiol.">
        <title>The Global Catalogue of Microorganisms (GCM) 10K type strain sequencing project: providing services to taxonomists for standard genome sequencing and annotation.</title>
        <authorList>
            <consortium name="The Broad Institute Genomics Platform"/>
            <consortium name="The Broad Institute Genome Sequencing Center for Infectious Disease"/>
            <person name="Wu L."/>
            <person name="Ma J."/>
        </authorList>
    </citation>
    <scope>NUCLEOTIDE SEQUENCE [LARGE SCALE GENOMIC DNA]</scope>
    <source>
        <strain evidence="5 6">JCM 13319</strain>
    </source>
</reference>
<dbReference type="InterPro" id="IPR000835">
    <property type="entry name" value="HTH_MarR-typ"/>
</dbReference>
<evidence type="ECO:0000256" key="3">
    <source>
        <dbReference type="ARBA" id="ARBA00023163"/>
    </source>
</evidence>
<keyword evidence="1" id="KW-0805">Transcription regulation</keyword>
<feature type="domain" description="HTH marR-type" evidence="4">
    <location>
        <begin position="38"/>
        <end position="79"/>
    </location>
</feature>
<dbReference type="RefSeq" id="WP_346036388.1">
    <property type="nucleotide sequence ID" value="NZ_BAAALY010000012.1"/>
</dbReference>
<evidence type="ECO:0000313" key="5">
    <source>
        <dbReference type="EMBL" id="GAA1550033.1"/>
    </source>
</evidence>
<name>A0ABN2C3H9_9MICO</name>
<dbReference type="Proteomes" id="UP001501791">
    <property type="component" value="Unassembled WGS sequence"/>
</dbReference>
<keyword evidence="6" id="KW-1185">Reference proteome</keyword>
<dbReference type="InterPro" id="IPR036388">
    <property type="entry name" value="WH-like_DNA-bd_sf"/>
</dbReference>
<sequence length="155" mass="17685">MPSNEKREFVEQFGLFFERAGGTRTAGRMFGWLLICDPPHQSISELTDALQVSKGSVSTVARGMEEAGFLERVPQPGSRQHYYRIKAEGWTAIVRARMGFLSAGSDLARRGLEVVGPDSRRQQRLRDWGGFLDFMAEEINEITHRWERHQRGEDS</sequence>
<organism evidence="5 6">
    <name type="scientific">Brevibacterium picturae</name>
    <dbReference type="NCBI Taxonomy" id="260553"/>
    <lineage>
        <taxon>Bacteria</taxon>
        <taxon>Bacillati</taxon>
        <taxon>Actinomycetota</taxon>
        <taxon>Actinomycetes</taxon>
        <taxon>Micrococcales</taxon>
        <taxon>Brevibacteriaceae</taxon>
        <taxon>Brevibacterium</taxon>
    </lineage>
</organism>
<evidence type="ECO:0000313" key="6">
    <source>
        <dbReference type="Proteomes" id="UP001501791"/>
    </source>
</evidence>
<dbReference type="EMBL" id="BAAALY010000012">
    <property type="protein sequence ID" value="GAA1550033.1"/>
    <property type="molecule type" value="Genomic_DNA"/>
</dbReference>
<protein>
    <submittedName>
        <fullName evidence="5">Siderophore transport transcriptional regulator MmpR5</fullName>
    </submittedName>
</protein>
<dbReference type="InterPro" id="IPR036390">
    <property type="entry name" value="WH_DNA-bd_sf"/>
</dbReference>
<keyword evidence="2" id="KW-0238">DNA-binding</keyword>
<dbReference type="SUPFAM" id="SSF46785">
    <property type="entry name" value="Winged helix' DNA-binding domain"/>
    <property type="match status" value="1"/>
</dbReference>
<dbReference type="Pfam" id="PF12802">
    <property type="entry name" value="MarR_2"/>
    <property type="match status" value="1"/>
</dbReference>
<dbReference type="InterPro" id="IPR052362">
    <property type="entry name" value="HTH-GbsR_regulator"/>
</dbReference>
<proteinExistence type="predicted"/>
<gene>
    <name evidence="5" type="primary">mmpR5</name>
    <name evidence="5" type="ORF">GCM10009691_25770</name>
</gene>
<dbReference type="Gene3D" id="1.10.287.160">
    <property type="entry name" value="HR1 repeat"/>
    <property type="match status" value="1"/>
</dbReference>
<keyword evidence="3" id="KW-0804">Transcription</keyword>
<evidence type="ECO:0000256" key="2">
    <source>
        <dbReference type="ARBA" id="ARBA00023125"/>
    </source>
</evidence>
<evidence type="ECO:0000256" key="1">
    <source>
        <dbReference type="ARBA" id="ARBA00023015"/>
    </source>
</evidence>
<accession>A0ABN2C3H9</accession>
<comment type="caution">
    <text evidence="5">The sequence shown here is derived from an EMBL/GenBank/DDBJ whole genome shotgun (WGS) entry which is preliminary data.</text>
</comment>
<dbReference type="Gene3D" id="1.10.10.10">
    <property type="entry name" value="Winged helix-like DNA-binding domain superfamily/Winged helix DNA-binding domain"/>
    <property type="match status" value="1"/>
</dbReference>
<evidence type="ECO:0000259" key="4">
    <source>
        <dbReference type="Pfam" id="PF12802"/>
    </source>
</evidence>
<dbReference type="PANTHER" id="PTHR38465">
    <property type="entry name" value="HTH-TYPE TRANSCRIPTIONAL REGULATOR MJ1563-RELATED"/>
    <property type="match status" value="1"/>
</dbReference>
<dbReference type="PANTHER" id="PTHR38465:SF2">
    <property type="entry name" value="HTH-TYPE TRANSCRIPTIONAL REGULATOR MMPR5"/>
    <property type="match status" value="1"/>
</dbReference>